<sequence>MNYERLGFGTDFSQTLLFSRKRLDEREDAVMAEFLPPGGGTKPFRPFSGHCVPKAISTAKRAPVAHAQARDGISSRPAIVPTQAWTTQAWNAGGWMSFCEDRGDEGHEDQQSSVEEDGIPICPGSVVPSWSRAHGIVRRNTSHEARTSSGCTEPTTASIRCSERHENDGVDSFEEKQRSKQKVANFPIFAFETRSEKLSHRLPSRPLWRGRIASSREPIQHNALPRSPNSRKNRAGKPIASFKASPHDVQADPPVPFCTPNNIETTKKRMARVPNSFEVQWARGVFDSAFEGTWHIGNEKG</sequence>
<protein>
    <submittedName>
        <fullName evidence="2">Uncharacterized protein</fullName>
    </submittedName>
</protein>
<proteinExistence type="predicted"/>
<dbReference type="EMBL" id="CAACVS010000602">
    <property type="protein sequence ID" value="VEU43952.1"/>
    <property type="molecule type" value="Genomic_DNA"/>
</dbReference>
<gene>
    <name evidence="2" type="ORF">PSNMU_V1.4_AUG-EV-PASAV3_0110550</name>
</gene>
<organism evidence="2 3">
    <name type="scientific">Pseudo-nitzschia multistriata</name>
    <dbReference type="NCBI Taxonomy" id="183589"/>
    <lineage>
        <taxon>Eukaryota</taxon>
        <taxon>Sar</taxon>
        <taxon>Stramenopiles</taxon>
        <taxon>Ochrophyta</taxon>
        <taxon>Bacillariophyta</taxon>
        <taxon>Bacillariophyceae</taxon>
        <taxon>Bacillariophycidae</taxon>
        <taxon>Bacillariales</taxon>
        <taxon>Bacillariaceae</taxon>
        <taxon>Pseudo-nitzschia</taxon>
    </lineage>
</organism>
<dbReference type="Proteomes" id="UP000291116">
    <property type="component" value="Unassembled WGS sequence"/>
</dbReference>
<evidence type="ECO:0000313" key="2">
    <source>
        <dbReference type="EMBL" id="VEU43952.1"/>
    </source>
</evidence>
<dbReference type="AlphaFoldDB" id="A0A448ZPH4"/>
<keyword evidence="3" id="KW-1185">Reference proteome</keyword>
<evidence type="ECO:0000313" key="3">
    <source>
        <dbReference type="Proteomes" id="UP000291116"/>
    </source>
</evidence>
<feature type="region of interest" description="Disordered" evidence="1">
    <location>
        <begin position="213"/>
        <end position="237"/>
    </location>
</feature>
<accession>A0A448ZPH4</accession>
<name>A0A448ZPH4_9STRA</name>
<reference evidence="2 3" key="1">
    <citation type="submission" date="2019-01" db="EMBL/GenBank/DDBJ databases">
        <authorList>
            <person name="Ferrante I. M."/>
        </authorList>
    </citation>
    <scope>NUCLEOTIDE SEQUENCE [LARGE SCALE GENOMIC DNA]</scope>
    <source>
        <strain evidence="2 3">B856</strain>
    </source>
</reference>
<evidence type="ECO:0000256" key="1">
    <source>
        <dbReference type="SAM" id="MobiDB-lite"/>
    </source>
</evidence>